<dbReference type="InterPro" id="IPR008995">
    <property type="entry name" value="Mo/tungstate-bd_C_term_dom"/>
</dbReference>
<evidence type="ECO:0000259" key="5">
    <source>
        <dbReference type="PROSITE" id="PS50893"/>
    </source>
</evidence>
<keyword evidence="7" id="KW-1185">Reference proteome</keyword>
<dbReference type="InterPro" id="IPR027417">
    <property type="entry name" value="P-loop_NTPase"/>
</dbReference>
<dbReference type="InterPro" id="IPR050093">
    <property type="entry name" value="ABC_SmlMolc_Importer"/>
</dbReference>
<evidence type="ECO:0000256" key="4">
    <source>
        <dbReference type="ARBA" id="ARBA00022840"/>
    </source>
</evidence>
<dbReference type="GO" id="GO:0015697">
    <property type="term" value="P:quaternary ammonium group transport"/>
    <property type="evidence" value="ECO:0007669"/>
    <property type="project" value="UniProtKB-ARBA"/>
</dbReference>
<dbReference type="Pfam" id="PF00005">
    <property type="entry name" value="ABC_tran"/>
    <property type="match status" value="1"/>
</dbReference>
<keyword evidence="1" id="KW-0813">Transport</keyword>
<dbReference type="Gene3D" id="3.40.50.300">
    <property type="entry name" value="P-loop containing nucleotide triphosphate hydrolases"/>
    <property type="match status" value="1"/>
</dbReference>
<dbReference type="EMBL" id="BMZN01000004">
    <property type="protein sequence ID" value="GHC52751.1"/>
    <property type="molecule type" value="Genomic_DNA"/>
</dbReference>
<dbReference type="PANTHER" id="PTHR42781:SF4">
    <property type="entry name" value="SPERMIDINE_PUTRESCINE IMPORT ATP-BINDING PROTEIN POTA"/>
    <property type="match status" value="1"/>
</dbReference>
<protein>
    <submittedName>
        <fullName evidence="6">ABC transporter ATP-binding protein</fullName>
    </submittedName>
</protein>
<dbReference type="Proteomes" id="UP000608923">
    <property type="component" value="Unassembled WGS sequence"/>
</dbReference>
<evidence type="ECO:0000313" key="6">
    <source>
        <dbReference type="EMBL" id="GHC52751.1"/>
    </source>
</evidence>
<comment type="caution">
    <text evidence="6">The sequence shown here is derived from an EMBL/GenBank/DDBJ whole genome shotgun (WGS) entry which is preliminary data.</text>
</comment>
<dbReference type="GO" id="GO:0016887">
    <property type="term" value="F:ATP hydrolysis activity"/>
    <property type="evidence" value="ECO:0007669"/>
    <property type="project" value="InterPro"/>
</dbReference>
<dbReference type="Gene3D" id="2.40.50.100">
    <property type="match status" value="1"/>
</dbReference>
<sequence length="356" mass="39108">MTELTVENIHLAYDRNPVLKGVSMSLNKGEVVSLLGASGSGKTTLLRAVAGLEQPSQGRITINNDVLYDSQARIDLPAEARNLGLVFQSYALWPHMTVQENVAYPLTLRKTSKAESRQKVEAILDQLGLKGLGERYPSQLSGGQQQRVAIARALVYNPPVILLDEPLSNLDAKLREEARVFLRELIVEMGLSALMVTHDQAEAMAISDRILLLNGGNIEQQGTPQEVYSNPKTLYTAEFMGSNNRLQGTVSEQRDQQTRLSGPGWELWGHAAAPLTPGQQATAVIRVEQVQLNTQPGPETLQLHLSTSMYLGDKWEHVFRMADPSAGTLRAFGPEPLPGGVHHLQLPPSKLWIYPS</sequence>
<proteinExistence type="predicted"/>
<dbReference type="GO" id="GO:0005524">
    <property type="term" value="F:ATP binding"/>
    <property type="evidence" value="ECO:0007669"/>
    <property type="project" value="UniProtKB-KW"/>
</dbReference>
<keyword evidence="3" id="KW-0547">Nucleotide-binding</keyword>
<gene>
    <name evidence="6" type="ORF">GCM10010096_26130</name>
</gene>
<name>A0A8H9M5F9_9BURK</name>
<keyword evidence="2" id="KW-1003">Cell membrane</keyword>
<keyword evidence="2" id="KW-0472">Membrane</keyword>
<dbReference type="PROSITE" id="PS00211">
    <property type="entry name" value="ABC_TRANSPORTER_1"/>
    <property type="match status" value="1"/>
</dbReference>
<dbReference type="InterPro" id="IPR003439">
    <property type="entry name" value="ABC_transporter-like_ATP-bd"/>
</dbReference>
<organism evidence="6 7">
    <name type="scientific">Alcaligenes pakistanensis</name>
    <dbReference type="NCBI Taxonomy" id="1482717"/>
    <lineage>
        <taxon>Bacteria</taxon>
        <taxon>Pseudomonadati</taxon>
        <taxon>Pseudomonadota</taxon>
        <taxon>Betaproteobacteria</taxon>
        <taxon>Burkholderiales</taxon>
        <taxon>Alcaligenaceae</taxon>
        <taxon>Alcaligenes</taxon>
    </lineage>
</organism>
<evidence type="ECO:0000256" key="3">
    <source>
        <dbReference type="ARBA" id="ARBA00022741"/>
    </source>
</evidence>
<dbReference type="SUPFAM" id="SSF52540">
    <property type="entry name" value="P-loop containing nucleoside triphosphate hydrolases"/>
    <property type="match status" value="1"/>
</dbReference>
<dbReference type="PANTHER" id="PTHR42781">
    <property type="entry name" value="SPERMIDINE/PUTRESCINE IMPORT ATP-BINDING PROTEIN POTA"/>
    <property type="match status" value="1"/>
</dbReference>
<evidence type="ECO:0000256" key="2">
    <source>
        <dbReference type="ARBA" id="ARBA00022475"/>
    </source>
</evidence>
<reference evidence="7" key="1">
    <citation type="journal article" date="2019" name="Int. J. Syst. Evol. Microbiol.">
        <title>The Global Catalogue of Microorganisms (GCM) 10K type strain sequencing project: providing services to taxonomists for standard genome sequencing and annotation.</title>
        <authorList>
            <consortium name="The Broad Institute Genomics Platform"/>
            <consortium name="The Broad Institute Genome Sequencing Center for Infectious Disease"/>
            <person name="Wu L."/>
            <person name="Ma J."/>
        </authorList>
    </citation>
    <scope>NUCLEOTIDE SEQUENCE [LARGE SCALE GENOMIC DNA]</scope>
    <source>
        <strain evidence="7">KCTC 42083</strain>
    </source>
</reference>
<dbReference type="PROSITE" id="PS50893">
    <property type="entry name" value="ABC_TRANSPORTER_2"/>
    <property type="match status" value="1"/>
</dbReference>
<dbReference type="InterPro" id="IPR003593">
    <property type="entry name" value="AAA+_ATPase"/>
</dbReference>
<feature type="domain" description="ABC transporter" evidence="5">
    <location>
        <begin position="4"/>
        <end position="240"/>
    </location>
</feature>
<dbReference type="AlphaFoldDB" id="A0A8H9M5F9"/>
<keyword evidence="4 6" id="KW-0067">ATP-binding</keyword>
<dbReference type="SMART" id="SM00382">
    <property type="entry name" value="AAA"/>
    <property type="match status" value="1"/>
</dbReference>
<evidence type="ECO:0000313" key="7">
    <source>
        <dbReference type="Proteomes" id="UP000608923"/>
    </source>
</evidence>
<evidence type="ECO:0000256" key="1">
    <source>
        <dbReference type="ARBA" id="ARBA00022448"/>
    </source>
</evidence>
<dbReference type="SUPFAM" id="SSF50331">
    <property type="entry name" value="MOP-like"/>
    <property type="match status" value="1"/>
</dbReference>
<dbReference type="FunFam" id="3.40.50.300:FF:000425">
    <property type="entry name" value="Probable ABC transporter, ATP-binding subunit"/>
    <property type="match status" value="1"/>
</dbReference>
<accession>A0A8H9M5F9</accession>
<dbReference type="InterPro" id="IPR017871">
    <property type="entry name" value="ABC_transporter-like_CS"/>
</dbReference>
<dbReference type="RefSeq" id="WP_189393008.1">
    <property type="nucleotide sequence ID" value="NZ_BMZN01000004.1"/>
</dbReference>